<proteinExistence type="predicted"/>
<dbReference type="EC" id="3.1.1.3" evidence="3"/>
<feature type="domain" description="Lipase-like C-terminal" evidence="9">
    <location>
        <begin position="41"/>
        <end position="412"/>
    </location>
</feature>
<evidence type="ECO:0000256" key="8">
    <source>
        <dbReference type="ARBA" id="ARBA00023098"/>
    </source>
</evidence>
<organism evidence="10 11">
    <name type="scientific">Anaeromicropila herbilytica</name>
    <dbReference type="NCBI Taxonomy" id="2785025"/>
    <lineage>
        <taxon>Bacteria</taxon>
        <taxon>Bacillati</taxon>
        <taxon>Bacillota</taxon>
        <taxon>Clostridia</taxon>
        <taxon>Lachnospirales</taxon>
        <taxon>Lachnospiraceae</taxon>
        <taxon>Anaeromicropila</taxon>
    </lineage>
</organism>
<comment type="catalytic activity">
    <reaction evidence="1">
        <text>a triacylglycerol + H2O = a diacylglycerol + a fatty acid + H(+)</text>
        <dbReference type="Rhea" id="RHEA:12044"/>
        <dbReference type="ChEBI" id="CHEBI:15377"/>
        <dbReference type="ChEBI" id="CHEBI:15378"/>
        <dbReference type="ChEBI" id="CHEBI:17855"/>
        <dbReference type="ChEBI" id="CHEBI:18035"/>
        <dbReference type="ChEBI" id="CHEBI:28868"/>
        <dbReference type="EC" id="3.1.1.3"/>
    </reaction>
</comment>
<evidence type="ECO:0000313" key="11">
    <source>
        <dbReference type="Proteomes" id="UP000595897"/>
    </source>
</evidence>
<dbReference type="KEGG" id="ahb:bsdtb5_20270"/>
<keyword evidence="8" id="KW-0443">Lipid metabolism</keyword>
<name>A0A7R7EL07_9FIRM</name>
<dbReference type="RefSeq" id="WP_271715927.1">
    <property type="nucleotide sequence ID" value="NZ_AP024169.1"/>
</dbReference>
<dbReference type="EMBL" id="AP024169">
    <property type="protein sequence ID" value="BCN30732.1"/>
    <property type="molecule type" value="Genomic_DNA"/>
</dbReference>
<sequence length="424" mass="47162">MNKHNMKKIITFLLTLCIILALQPIQYSKASTSDNSNQSGNNYPIIMVHGLFGWGNNELADINYWGGSKSLREDLTAKGYTVYTPSVGPISSNWDRACELYAYIKGGTVDYGKAHSEKYGHARYGRTYPGVYPQFGSKDAAGNIAKIHLMGHSMGGQTIRVLVQLLENGSLEEVAATTDGSINTLFTGGKSWVASVTSIATPHNGSQEAYSQYKLEPFAHNMFTTLAAATGVSSSSNLDLKMDQWGLKREEGESYYDYYNRVINSKLWYKTKDLSIWDLTPEGALELNEFAPAQSDIYYFSLACSDTHESVLTHFQIPNRNMNAVLLKSSIFMGLFTNDTPGEVTIDNSWWENDGVVSVKSAICPIGASDQWIDYNGTPQIGTWNYLGKVDNVDHLEVVQMKNNRSTLEEQYYNIAKILTNLPN</sequence>
<dbReference type="SUPFAM" id="SSF53474">
    <property type="entry name" value="alpha/beta-Hydrolases"/>
    <property type="match status" value="1"/>
</dbReference>
<keyword evidence="5" id="KW-0732">Signal</keyword>
<evidence type="ECO:0000259" key="9">
    <source>
        <dbReference type="Pfam" id="PF24708"/>
    </source>
</evidence>
<gene>
    <name evidence="10" type="ORF">bsdtb5_20270</name>
</gene>
<evidence type="ECO:0000256" key="7">
    <source>
        <dbReference type="ARBA" id="ARBA00022963"/>
    </source>
</evidence>
<dbReference type="GO" id="GO:0016042">
    <property type="term" value="P:lipid catabolic process"/>
    <property type="evidence" value="ECO:0007669"/>
    <property type="project" value="UniProtKB-KW"/>
</dbReference>
<dbReference type="Gene3D" id="3.40.50.1820">
    <property type="entry name" value="alpha/beta hydrolase"/>
    <property type="match status" value="1"/>
</dbReference>
<comment type="subcellular location">
    <subcellularLocation>
        <location evidence="2">Secreted</location>
    </subcellularLocation>
</comment>
<evidence type="ECO:0000256" key="4">
    <source>
        <dbReference type="ARBA" id="ARBA00022525"/>
    </source>
</evidence>
<dbReference type="InterPro" id="IPR056304">
    <property type="entry name" value="Lip-like_C"/>
</dbReference>
<evidence type="ECO:0000256" key="6">
    <source>
        <dbReference type="ARBA" id="ARBA00022801"/>
    </source>
</evidence>
<keyword evidence="6" id="KW-0378">Hydrolase</keyword>
<dbReference type="Pfam" id="PF24708">
    <property type="entry name" value="Lip_C"/>
    <property type="match status" value="1"/>
</dbReference>
<dbReference type="GO" id="GO:0004806">
    <property type="term" value="F:triacylglycerol lipase activity"/>
    <property type="evidence" value="ECO:0007669"/>
    <property type="project" value="UniProtKB-EC"/>
</dbReference>
<dbReference type="Proteomes" id="UP000595897">
    <property type="component" value="Chromosome"/>
</dbReference>
<dbReference type="PANTHER" id="PTHR34043">
    <property type="entry name" value="ALPHA/BETA-HYDROLASES SUPERFAMILY PROTEIN"/>
    <property type="match status" value="1"/>
</dbReference>
<evidence type="ECO:0000256" key="2">
    <source>
        <dbReference type="ARBA" id="ARBA00004613"/>
    </source>
</evidence>
<dbReference type="AlphaFoldDB" id="A0A7R7EL07"/>
<accession>A0A7R7EL07</accession>
<keyword evidence="11" id="KW-1185">Reference proteome</keyword>
<keyword evidence="7" id="KW-0442">Lipid degradation</keyword>
<protein>
    <recommendedName>
        <fullName evidence="3">triacylglycerol lipase</fullName>
        <ecNumber evidence="3">3.1.1.3</ecNumber>
    </recommendedName>
</protein>
<evidence type="ECO:0000256" key="3">
    <source>
        <dbReference type="ARBA" id="ARBA00013279"/>
    </source>
</evidence>
<reference evidence="10 11" key="1">
    <citation type="submission" date="2020-11" db="EMBL/GenBank/DDBJ databases">
        <title>Draft genome sequencing of a Lachnospiraceae strain isolated from anoxic soil subjected to BSD treatment.</title>
        <authorList>
            <person name="Uek A."/>
            <person name="Tonouchi A."/>
        </authorList>
    </citation>
    <scope>NUCLEOTIDE SEQUENCE [LARGE SCALE GENOMIC DNA]</scope>
    <source>
        <strain evidence="10 11">TB5</strain>
    </source>
</reference>
<evidence type="ECO:0000256" key="5">
    <source>
        <dbReference type="ARBA" id="ARBA00022729"/>
    </source>
</evidence>
<dbReference type="GO" id="GO:0005576">
    <property type="term" value="C:extracellular region"/>
    <property type="evidence" value="ECO:0007669"/>
    <property type="project" value="UniProtKB-SubCell"/>
</dbReference>
<dbReference type="PANTHER" id="PTHR34043:SF3">
    <property type="entry name" value="ALPHA_BETA-HYDROLASES SUPERFAMILY PROTEIN"/>
    <property type="match status" value="1"/>
</dbReference>
<evidence type="ECO:0000256" key="1">
    <source>
        <dbReference type="ARBA" id="ARBA00001024"/>
    </source>
</evidence>
<keyword evidence="4" id="KW-0964">Secreted</keyword>
<dbReference type="InterPro" id="IPR029058">
    <property type="entry name" value="AB_hydrolase_fold"/>
</dbReference>
<evidence type="ECO:0000313" key="10">
    <source>
        <dbReference type="EMBL" id="BCN30732.1"/>
    </source>
</evidence>